<evidence type="ECO:0000259" key="5">
    <source>
        <dbReference type="Pfam" id="PF00440"/>
    </source>
</evidence>
<dbReference type="OrthoDB" id="3210322at2"/>
<keyword evidence="1" id="KW-0805">Transcription regulation</keyword>
<dbReference type="Gene3D" id="1.10.357.10">
    <property type="entry name" value="Tetracycline Repressor, domain 2"/>
    <property type="match status" value="1"/>
</dbReference>
<feature type="domain" description="HTH tetR-type" evidence="5">
    <location>
        <begin position="58"/>
        <end position="89"/>
    </location>
</feature>
<gene>
    <name evidence="7" type="ORF">SAMN05421678_12436</name>
</gene>
<organism evidence="7 8">
    <name type="scientific">Actinopolymorpha cephalotaxi</name>
    <dbReference type="NCBI Taxonomy" id="504797"/>
    <lineage>
        <taxon>Bacteria</taxon>
        <taxon>Bacillati</taxon>
        <taxon>Actinomycetota</taxon>
        <taxon>Actinomycetes</taxon>
        <taxon>Propionibacteriales</taxon>
        <taxon>Actinopolymorphaceae</taxon>
        <taxon>Actinopolymorpha</taxon>
    </lineage>
</organism>
<dbReference type="GO" id="GO:0003677">
    <property type="term" value="F:DNA binding"/>
    <property type="evidence" value="ECO:0007669"/>
    <property type="project" value="UniProtKB-KW"/>
</dbReference>
<dbReference type="SUPFAM" id="SSF48498">
    <property type="entry name" value="Tetracyclin repressor-like, C-terminal domain"/>
    <property type="match status" value="1"/>
</dbReference>
<evidence type="ECO:0000256" key="1">
    <source>
        <dbReference type="ARBA" id="ARBA00023015"/>
    </source>
</evidence>
<dbReference type="STRING" id="504797.SAMN05421678_12436"/>
<dbReference type="Pfam" id="PF00440">
    <property type="entry name" value="TetR_N"/>
    <property type="match status" value="1"/>
</dbReference>
<sequence>MRAATSASGPHPSSSAHPVDPENPVNPVNPGNPASDARPSRRELRRRELLADIGAAVRALTVAEGQPAVTMAAVAARLGVTAPALYRYAPQGRGGLLDLGCASVAHEVSAALRDHRASLGPDPLDQAVGICRAFRRWSLDHRAEFALLFAHPADHLNQLTLRSDDDTDGGVRAEVIEAVHDLAWVFEETMLRLWAARAFDVPADGTLPAALRTSLTGYRDEVLTRARAAGIAVDSIPVAAISLLLQCWVRVYGLISLETFGHLAHIGGDPEPLFESVLEELTRFAGAAPTRTPGPEATPEATATTTTAATPEA</sequence>
<evidence type="ECO:0000313" key="8">
    <source>
        <dbReference type="Proteomes" id="UP000199052"/>
    </source>
</evidence>
<evidence type="ECO:0000256" key="2">
    <source>
        <dbReference type="ARBA" id="ARBA00023125"/>
    </source>
</evidence>
<dbReference type="InterPro" id="IPR025996">
    <property type="entry name" value="MT1864/Rv1816-like_C"/>
</dbReference>
<keyword evidence="3" id="KW-0804">Transcription</keyword>
<reference evidence="7 8" key="1">
    <citation type="submission" date="2016-10" db="EMBL/GenBank/DDBJ databases">
        <authorList>
            <person name="de Groot N.N."/>
        </authorList>
    </citation>
    <scope>NUCLEOTIDE SEQUENCE [LARGE SCALE GENOMIC DNA]</scope>
    <source>
        <strain evidence="7 8">CPCC 202808</strain>
    </source>
</reference>
<feature type="domain" description="HTH-type transcriptional regulator MT1864/Rv1816-like C-terminal" evidence="6">
    <location>
        <begin position="130"/>
        <end position="281"/>
    </location>
</feature>
<feature type="region of interest" description="Disordered" evidence="4">
    <location>
        <begin position="286"/>
        <end position="313"/>
    </location>
</feature>
<evidence type="ECO:0000259" key="6">
    <source>
        <dbReference type="Pfam" id="PF13305"/>
    </source>
</evidence>
<accession>A0A1I3BH82</accession>
<dbReference type="InterPro" id="IPR036271">
    <property type="entry name" value="Tet_transcr_reg_TetR-rel_C_sf"/>
</dbReference>
<evidence type="ECO:0000256" key="3">
    <source>
        <dbReference type="ARBA" id="ARBA00023163"/>
    </source>
</evidence>
<keyword evidence="2 7" id="KW-0238">DNA-binding</keyword>
<feature type="region of interest" description="Disordered" evidence="4">
    <location>
        <begin position="1"/>
        <end position="42"/>
    </location>
</feature>
<dbReference type="InterPro" id="IPR009057">
    <property type="entry name" value="Homeodomain-like_sf"/>
</dbReference>
<proteinExistence type="predicted"/>
<dbReference type="AlphaFoldDB" id="A0A1I3BH82"/>
<feature type="compositionally biased region" description="Low complexity" evidence="4">
    <location>
        <begin position="1"/>
        <end position="33"/>
    </location>
</feature>
<dbReference type="Proteomes" id="UP000199052">
    <property type="component" value="Unassembled WGS sequence"/>
</dbReference>
<dbReference type="EMBL" id="FOOI01000024">
    <property type="protein sequence ID" value="SFH61642.1"/>
    <property type="molecule type" value="Genomic_DNA"/>
</dbReference>
<dbReference type="Pfam" id="PF13305">
    <property type="entry name" value="TetR_C_33"/>
    <property type="match status" value="1"/>
</dbReference>
<evidence type="ECO:0000313" key="7">
    <source>
        <dbReference type="EMBL" id="SFH61642.1"/>
    </source>
</evidence>
<dbReference type="SUPFAM" id="SSF46689">
    <property type="entry name" value="Homeodomain-like"/>
    <property type="match status" value="1"/>
</dbReference>
<protein>
    <submittedName>
        <fullName evidence="7">DNA-binding transcriptional regulator, AcrR family</fullName>
    </submittedName>
</protein>
<dbReference type="InterPro" id="IPR001647">
    <property type="entry name" value="HTH_TetR"/>
</dbReference>
<evidence type="ECO:0000256" key="4">
    <source>
        <dbReference type="SAM" id="MobiDB-lite"/>
    </source>
</evidence>
<name>A0A1I3BH82_9ACTN</name>